<dbReference type="GO" id="GO:0016787">
    <property type="term" value="F:hydrolase activity"/>
    <property type="evidence" value="ECO:0007669"/>
    <property type="project" value="UniProtKB-KW"/>
</dbReference>
<dbReference type="Proteomes" id="UP000339309">
    <property type="component" value="Unassembled WGS sequence"/>
</dbReference>
<evidence type="ECO:0000313" key="45">
    <source>
        <dbReference type="EMBL" id="EDP8513953.1"/>
    </source>
</evidence>
<evidence type="ECO:0000313" key="50">
    <source>
        <dbReference type="EMBL" id="HAC0275271.1"/>
    </source>
</evidence>
<evidence type="ECO:0000313" key="39">
    <source>
        <dbReference type="EMBL" id="ECX6925799.1"/>
    </source>
</evidence>
<reference evidence="56 57" key="2">
    <citation type="journal article" date="2018" name="BMC Genomics">
        <title>Genes significantly associated with lineage II food isolates of Listeria monocytogenes.</title>
        <authorList>
            <person name="Pirone-Davies C."/>
            <person name="Chen Y."/>
            <person name="Pightling A."/>
            <person name="Ryan G."/>
            <person name="Wang Y."/>
            <person name="Yao K."/>
            <person name="Hoffmann M."/>
            <person name="Allard M.W."/>
        </authorList>
    </citation>
    <scope>NUCLEOTIDE SEQUENCE [LARGE SCALE GENOMIC DNA]</scope>
    <source>
        <strain evidence="56 57">PNUSAL000550</strain>
    </source>
</reference>
<dbReference type="Proteomes" id="UP000566721">
    <property type="component" value="Unassembled WGS sequence"/>
</dbReference>
<evidence type="ECO:0000313" key="34">
    <source>
        <dbReference type="EMBL" id="EAK8896822.1"/>
    </source>
</evidence>
<dbReference type="EMBL" id="AABBHO010000025">
    <property type="protein sequence ID" value="EAG2997487.1"/>
    <property type="molecule type" value="Genomic_DNA"/>
</dbReference>
<dbReference type="GO" id="GO:0016020">
    <property type="term" value="C:membrane"/>
    <property type="evidence" value="ECO:0007669"/>
    <property type="project" value="InterPro"/>
</dbReference>
<dbReference type="Proteomes" id="UP000478682">
    <property type="component" value="Unassembled WGS sequence"/>
</dbReference>
<evidence type="ECO:0000313" key="84">
    <source>
        <dbReference type="Proteomes" id="UP000481141"/>
    </source>
</evidence>
<dbReference type="EMBL" id="AABAWE010000005">
    <property type="protein sequence ID" value="EAG2087873.1"/>
    <property type="molecule type" value="Genomic_DNA"/>
</dbReference>
<evidence type="ECO:0000313" key="88">
    <source>
        <dbReference type="Proteomes" id="UP000527632"/>
    </source>
</evidence>
<dbReference type="EMBL" id="AABBAW010000005">
    <property type="protein sequence ID" value="EAG2515550.1"/>
    <property type="molecule type" value="Genomic_DNA"/>
</dbReference>
<dbReference type="Proteomes" id="UP000358545">
    <property type="component" value="Unassembled WGS sequence"/>
</dbReference>
<dbReference type="KEGG" id="lmv:Y193_14030"/>
<dbReference type="Proteomes" id="UP000379076">
    <property type="component" value="Unassembled WGS sequence"/>
</dbReference>
<evidence type="ECO:0000313" key="101">
    <source>
        <dbReference type="Proteomes" id="UP000844415"/>
    </source>
</evidence>
<dbReference type="Gene3D" id="3.40.50.510">
    <property type="entry name" value="Phosphotransferase system, mannose-type IIA component"/>
    <property type="match status" value="1"/>
</dbReference>
<evidence type="ECO:0000313" key="60">
    <source>
        <dbReference type="Proteomes" id="UP000337746"/>
    </source>
</evidence>
<evidence type="ECO:0000313" key="19">
    <source>
        <dbReference type="EMBL" id="EAG0868324.1"/>
    </source>
</evidence>
<evidence type="ECO:0000313" key="25">
    <source>
        <dbReference type="EMBL" id="EAG4331464.1"/>
    </source>
</evidence>
<dbReference type="EMBL" id="QDAY01000001">
    <property type="protein sequence ID" value="KAA9453000.1"/>
    <property type="molecule type" value="Genomic_DNA"/>
</dbReference>
<dbReference type="Proteomes" id="UP000467536">
    <property type="component" value="Unassembled WGS sequence"/>
</dbReference>
<evidence type="ECO:0000313" key="32">
    <source>
        <dbReference type="EMBL" id="EAH3295179.1"/>
    </source>
</evidence>
<evidence type="ECO:0000256" key="5">
    <source>
        <dbReference type="ARBA" id="ARBA00046577"/>
    </source>
</evidence>
<evidence type="ECO:0000313" key="46">
    <source>
        <dbReference type="EMBL" id="HAA8053548.1"/>
    </source>
</evidence>
<dbReference type="EMBL" id="AANPAU010000004">
    <property type="protein sequence ID" value="EDP8513953.1"/>
    <property type="molecule type" value="Genomic_DNA"/>
</dbReference>
<dbReference type="Proteomes" id="UP000427828">
    <property type="component" value="Unassembled WGS sequence"/>
</dbReference>
<dbReference type="Proteomes" id="UP000522199">
    <property type="component" value="Unassembled WGS sequence"/>
</dbReference>
<dbReference type="EMBL" id="AABEMN010000008">
    <property type="protein sequence ID" value="EAG9519564.1"/>
    <property type="molecule type" value="Genomic_DNA"/>
</dbReference>
<evidence type="ECO:0000313" key="10">
    <source>
        <dbReference type="EMBL" id="EAC7481028.1"/>
    </source>
</evidence>
<evidence type="ECO:0000313" key="74">
    <source>
        <dbReference type="Proteomes" id="UP000403352"/>
    </source>
</evidence>
<dbReference type="EMBL" id="DAAJFY010000004">
    <property type="protein sequence ID" value="HAC0275271.1"/>
    <property type="molecule type" value="Genomic_DNA"/>
</dbReference>
<dbReference type="EMBL" id="AACJYH010000002">
    <property type="protein sequence ID" value="EAK8896822.1"/>
    <property type="molecule type" value="Genomic_DNA"/>
</dbReference>
<evidence type="ECO:0000313" key="63">
    <source>
        <dbReference type="Proteomes" id="UP000345329"/>
    </source>
</evidence>
<dbReference type="RefSeq" id="WP_003724281.1">
    <property type="nucleotide sequence ID" value="NC_021824.1"/>
</dbReference>
<dbReference type="Proteomes" id="UP000525850">
    <property type="component" value="Unassembled WGS sequence"/>
</dbReference>
<evidence type="ECO:0000313" key="23">
    <source>
        <dbReference type="EMBL" id="EAG2515550.1"/>
    </source>
</evidence>
<evidence type="ECO:0000313" key="69">
    <source>
        <dbReference type="Proteomes" id="UP000368512"/>
    </source>
</evidence>
<dbReference type="EMBL" id="DAAJZA010000009">
    <property type="protein sequence ID" value="HAC1755794.1"/>
    <property type="molecule type" value="Genomic_DNA"/>
</dbReference>
<evidence type="ECO:0000313" key="56">
    <source>
        <dbReference type="EMBL" id="RKA07072.1"/>
    </source>
</evidence>
<dbReference type="EMBL" id="AALEDS010000004">
    <property type="protein sequence ID" value="ECY6543908.1"/>
    <property type="molecule type" value="Genomic_DNA"/>
</dbReference>
<evidence type="ECO:0000313" key="102">
    <source>
        <dbReference type="Proteomes" id="UP000852906"/>
    </source>
</evidence>
<feature type="domain" description="PTS EIIA type-4" evidence="6">
    <location>
        <begin position="1"/>
        <end position="125"/>
    </location>
</feature>
<dbReference type="Proteomes" id="UP000337746">
    <property type="component" value="Unassembled WGS sequence"/>
</dbReference>
<dbReference type="Proteomes" id="UP000354255">
    <property type="component" value="Unassembled WGS sequence"/>
</dbReference>
<dbReference type="Proteomes" id="UP000350032">
    <property type="component" value="Unassembled WGS sequence"/>
</dbReference>
<evidence type="ECO:0000313" key="13">
    <source>
        <dbReference type="EMBL" id="EAD3793312.1"/>
    </source>
</evidence>
<evidence type="ECO:0000313" key="59">
    <source>
        <dbReference type="Proteomes" id="UP000336166"/>
    </source>
</evidence>
<evidence type="ECO:0000256" key="3">
    <source>
        <dbReference type="ARBA" id="ARBA00012095"/>
    </source>
</evidence>
<dbReference type="Proteomes" id="UP000398321">
    <property type="component" value="Unassembled WGS sequence"/>
</dbReference>
<dbReference type="Proteomes" id="UP000272537">
    <property type="component" value="Unassembled WGS sequence"/>
</dbReference>
<dbReference type="Proteomes" id="UP000489121">
    <property type="component" value="Unassembled WGS sequence"/>
</dbReference>
<dbReference type="Proteomes" id="UP000841146">
    <property type="component" value="Unassembled WGS sequence"/>
</dbReference>
<dbReference type="EMBL" id="DAAJCS010000002">
    <property type="protein sequence ID" value="HAC0012196.1"/>
    <property type="molecule type" value="Genomic_DNA"/>
</dbReference>
<evidence type="ECO:0000313" key="11">
    <source>
        <dbReference type="EMBL" id="EAC9040273.1"/>
    </source>
</evidence>
<dbReference type="Proteomes" id="UP000843775">
    <property type="component" value="Unassembled WGS sequence"/>
</dbReference>
<evidence type="ECO:0000313" key="53">
    <source>
        <dbReference type="EMBL" id="KAA9453000.1"/>
    </source>
</evidence>
<dbReference type="EMBL" id="AABGUK010000001">
    <property type="protein sequence ID" value="EAH4241310.1"/>
    <property type="molecule type" value="Genomic_DNA"/>
</dbReference>
<evidence type="ECO:0000313" key="36">
    <source>
        <dbReference type="EMBL" id="ECB9472186.1"/>
    </source>
</evidence>
<dbReference type="Proteomes" id="UP000344343">
    <property type="component" value="Unassembled WGS sequence"/>
</dbReference>
<dbReference type="EC" id="2.7.1.121" evidence="3"/>
<dbReference type="EMBL" id="AAANYN010000027">
    <property type="protein sequence ID" value="EAD5775339.1"/>
    <property type="molecule type" value="Genomic_DNA"/>
</dbReference>
<evidence type="ECO:0000313" key="61">
    <source>
        <dbReference type="Proteomes" id="UP000339309"/>
    </source>
</evidence>
<evidence type="ECO:0000313" key="65">
    <source>
        <dbReference type="Proteomes" id="UP000354255"/>
    </source>
</evidence>
<evidence type="ECO:0000313" key="83">
    <source>
        <dbReference type="Proteomes" id="UP000478704"/>
    </source>
</evidence>
<evidence type="ECO:0000313" key="78">
    <source>
        <dbReference type="Proteomes" id="UP000455569"/>
    </source>
</evidence>
<evidence type="ECO:0000313" key="38">
    <source>
        <dbReference type="EMBL" id="ECC1556139.1"/>
    </source>
</evidence>
<dbReference type="EMBL" id="AANEHK010000009">
    <property type="protein sequence ID" value="EDO0986427.1"/>
    <property type="molecule type" value="Genomic_DNA"/>
</dbReference>
<evidence type="ECO:0000313" key="26">
    <source>
        <dbReference type="EMBL" id="EAG4462413.1"/>
    </source>
</evidence>
<dbReference type="Proteomes" id="UP000852906">
    <property type="component" value="Unassembled WGS sequence"/>
</dbReference>
<evidence type="ECO:0000313" key="66">
    <source>
        <dbReference type="Proteomes" id="UP000358545"/>
    </source>
</evidence>
<evidence type="ECO:0000313" key="92">
    <source>
        <dbReference type="Proteomes" id="UP000540117"/>
    </source>
</evidence>
<dbReference type="EMBL" id="DAAIJL010000001">
    <property type="protein sequence ID" value="HAB8556005.1"/>
    <property type="molecule type" value="Genomic_DNA"/>
</dbReference>
<evidence type="ECO:0000313" key="64">
    <source>
        <dbReference type="Proteomes" id="UP000350032"/>
    </source>
</evidence>
<evidence type="ECO:0000313" key="89">
    <source>
        <dbReference type="Proteomes" id="UP000528151"/>
    </source>
</evidence>
<evidence type="ECO:0000313" key="21">
    <source>
        <dbReference type="EMBL" id="EAG2087873.1"/>
    </source>
</evidence>
<reference evidence="55 102" key="1">
    <citation type="submission" date="2016-09" db="EMBL/GenBank/DDBJ databases">
        <title>100K Listeria isolates.</title>
        <authorList>
            <person name="Chen P."/>
            <person name="Weimer B.C."/>
            <person name="Kong N."/>
            <person name="Huang B."/>
        </authorList>
    </citation>
    <scope>NUCLEOTIDE SEQUENCE [LARGE SCALE GENOMIC DNA]</scope>
    <source>
        <strain evidence="55 102">BCW_2383</strain>
    </source>
</reference>
<dbReference type="InterPro" id="IPR012844">
    <property type="entry name" value="DhaM_N"/>
</dbReference>
<dbReference type="Proteomes" id="UP000365297">
    <property type="component" value="Unassembled WGS sequence"/>
</dbReference>
<dbReference type="Proteomes" id="UP000549379">
    <property type="component" value="Unassembled WGS sequence"/>
</dbReference>
<evidence type="ECO:0000313" key="44">
    <source>
        <dbReference type="EMBL" id="EDO0986427.1"/>
    </source>
</evidence>
<dbReference type="EMBL" id="AAAIKW010000007">
    <property type="protein sequence ID" value="EAC4553023.1"/>
    <property type="molecule type" value="Genomic_DNA"/>
</dbReference>
<dbReference type="EMBL" id="AAAREG010000008">
    <property type="protein sequence ID" value="EAE2354807.1"/>
    <property type="molecule type" value="Genomic_DNA"/>
</dbReference>
<reference evidence="54 93" key="10">
    <citation type="submission" date="2020-06" db="EMBL/GenBank/DDBJ databases">
        <title>Two Listeria outbreaks in Switzerland in 2018 and 2020.</title>
        <authorList>
            <person name="Stevens M.J.A."/>
            <person name="Bloemberg G."/>
            <person name="Nusch-Inderbinnen M."/>
            <person name="Stephan R."/>
        </authorList>
    </citation>
    <scope>NUCLEOTIDE SEQUENCE [LARGE SCALE GENOMIC DNA]</scope>
    <source>
        <strain evidence="54 93">N18-0707</strain>
    </source>
</reference>
<evidence type="ECO:0000313" key="85">
    <source>
        <dbReference type="Proteomes" id="UP000489121"/>
    </source>
</evidence>
<evidence type="ECO:0000313" key="15">
    <source>
        <dbReference type="EMBL" id="EAD5786983.1"/>
    </source>
</evidence>
<evidence type="ECO:0000313" key="12">
    <source>
        <dbReference type="EMBL" id="EAD1185620.1"/>
    </source>
</evidence>
<evidence type="ECO:0000313" key="81">
    <source>
        <dbReference type="Proteomes" id="UP000467536"/>
    </source>
</evidence>
<dbReference type="EMBL" id="JACAVN010000004">
    <property type="protein sequence ID" value="NYA01800.1"/>
    <property type="molecule type" value="Genomic_DNA"/>
</dbReference>
<evidence type="ECO:0000313" key="62">
    <source>
        <dbReference type="Proteomes" id="UP000344343"/>
    </source>
</evidence>
<dbReference type="GO" id="GO:0009401">
    <property type="term" value="P:phosphoenolpyruvate-dependent sugar phosphotransferase system"/>
    <property type="evidence" value="ECO:0007669"/>
    <property type="project" value="InterPro"/>
</dbReference>
<reference evidence="98 99" key="3">
    <citation type="journal article" date="2018" name="Genome Biol.">
        <title>SKESA: strategic k-mer extension for scrupulous assemblies.</title>
        <authorList>
            <person name="Souvorov A."/>
            <person name="Agarwala R."/>
            <person name="Lipman D.J."/>
        </authorList>
    </citation>
    <scope>NUCLEOTIDE SEQUENCE [LARGE SCALE GENOMIC DNA]</scope>
    <source>
        <strain evidence="46">09CEB371LM</strain>
        <strain evidence="52">2017-325981-023-01</strain>
        <strain evidence="48 101">CFIAFB20100120</strain>
        <strain evidence="47 98">CFIAFB20130012</strain>
        <strain evidence="50">CFIAFB20170037</strain>
        <strain evidence="49 99">CFIAFB20170045</strain>
        <strain evidence="51 100">DMG1500109</strain>
    </source>
</reference>
<evidence type="ECO:0000313" key="17">
    <source>
        <dbReference type="EMBL" id="EAE2354807.1"/>
    </source>
</evidence>
<dbReference type="Proteomes" id="UP000478704">
    <property type="component" value="Unassembled WGS sequence"/>
</dbReference>
<dbReference type="EMBL" id="AABCVX010000005">
    <property type="protein sequence ID" value="EAG6169931.1"/>
    <property type="molecule type" value="Genomic_DNA"/>
</dbReference>
<evidence type="ECO:0000313" key="98">
    <source>
        <dbReference type="Proteomes" id="UP000840197"/>
    </source>
</evidence>
<dbReference type="EMBL" id="AABBYJ010000005">
    <property type="protein sequence ID" value="EAG4331464.1"/>
    <property type="molecule type" value="Genomic_DNA"/>
</dbReference>
<dbReference type="PANTHER" id="PTHR38594:SF1">
    <property type="entry name" value="PEP-DEPENDENT DIHYDROXYACETONE KINASE, PHOSPHORYL DONOR SUBUNIT DHAM"/>
    <property type="match status" value="1"/>
</dbReference>
<evidence type="ECO:0000313" key="58">
    <source>
        <dbReference type="Proteomes" id="UP000331186"/>
    </source>
</evidence>
<dbReference type="InterPro" id="IPR004701">
    <property type="entry name" value="PTS_EIIA_man-typ"/>
</dbReference>
<sequence>MISIVLVSHSQKITEGLQEMIVEMVGDTVHIISSGGTGDGRLGTNAIMIADNIATCTNSEHIYIFCDIGSAILSAETALELLETDLLEKTTIIDAPLVEGAFTAAVQSLVNPSKEAILQELTNVH</sequence>
<dbReference type="Proteomes" id="UP000336166">
    <property type="component" value="Unassembled WGS sequence"/>
</dbReference>
<comment type="subunit">
    <text evidence="5">Homodimer. The dihydroxyacetone kinase complex is composed of a homodimer of DhaM, a homodimer of DhaK and the subunit DhaL.</text>
</comment>
<evidence type="ECO:0000313" key="72">
    <source>
        <dbReference type="Proteomes" id="UP000389283"/>
    </source>
</evidence>
<dbReference type="Proteomes" id="UP000423131">
    <property type="component" value="Unassembled WGS sequence"/>
</dbReference>
<dbReference type="EMBL" id="AAALRN010000005">
    <property type="protein sequence ID" value="EAD1185620.1"/>
    <property type="molecule type" value="Genomic_DNA"/>
</dbReference>
<dbReference type="Proteomes" id="UP000345329">
    <property type="component" value="Unassembled WGS sequence"/>
</dbReference>
<evidence type="ECO:0000313" key="40">
    <source>
        <dbReference type="EMBL" id="ECY6543908.1"/>
    </source>
</evidence>
<dbReference type="Proteomes" id="UP000393182">
    <property type="component" value="Unassembled WGS sequence"/>
</dbReference>
<dbReference type="EMBL" id="AAAKQF010000004">
    <property type="protein sequence ID" value="EAC9040273.1"/>
    <property type="molecule type" value="Genomic_DNA"/>
</dbReference>
<evidence type="ECO:0000313" key="20">
    <source>
        <dbReference type="EMBL" id="EAG1894065.1"/>
    </source>
</evidence>
<dbReference type="EMBL" id="AABAYG010000005">
    <property type="protein sequence ID" value="EAG2246215.1"/>
    <property type="molecule type" value="Genomic_DNA"/>
</dbReference>
<dbReference type="Proteomes" id="UP000533021">
    <property type="component" value="Unassembled WGS sequence"/>
</dbReference>
<dbReference type="Proteomes" id="UP000528151">
    <property type="component" value="Unassembled WGS sequence"/>
</dbReference>
<evidence type="ECO:0000313" key="22">
    <source>
        <dbReference type="EMBL" id="EAG2246215.1"/>
    </source>
</evidence>
<evidence type="ECO:0000313" key="71">
    <source>
        <dbReference type="Proteomes" id="UP000379076"/>
    </source>
</evidence>
<dbReference type="EMBL" id="AAANYR010000005">
    <property type="protein sequence ID" value="EAD5786983.1"/>
    <property type="molecule type" value="Genomic_DNA"/>
</dbReference>
<evidence type="ECO:0000313" key="51">
    <source>
        <dbReference type="EMBL" id="HAC1755794.1"/>
    </source>
</evidence>
<evidence type="ECO:0000313" key="7">
    <source>
        <dbReference type="EMBL" id="EAC4553023.1"/>
    </source>
</evidence>
<dbReference type="EMBL" id="AABAGT010000025">
    <property type="protein sequence ID" value="EAG0868324.1"/>
    <property type="molecule type" value="Genomic_DNA"/>
</dbReference>
<evidence type="ECO:0000313" key="14">
    <source>
        <dbReference type="EMBL" id="EAD5775339.1"/>
    </source>
</evidence>
<dbReference type="KEGG" id="lmok:CQ02_01930"/>
<dbReference type="EMBL" id="AABGHY010000009">
    <property type="protein sequence ID" value="EAH3295179.1"/>
    <property type="molecule type" value="Genomic_DNA"/>
</dbReference>
<dbReference type="GO" id="GO:0047324">
    <property type="term" value="F:phosphoenolpyruvate-glycerone phosphotransferase activity"/>
    <property type="evidence" value="ECO:0007669"/>
    <property type="project" value="UniProtKB-EC"/>
</dbReference>
<dbReference type="Proteomes" id="UP000410967">
    <property type="component" value="Unassembled WGS sequence"/>
</dbReference>
<reference evidence="40 67" key="8">
    <citation type="submission" date="2019-09" db="EMBL/GenBank/DDBJ databases">
        <authorList>
            <consortium name="GenomeTrakr network: Whole genome sequencing for foodborne pathogen traceback"/>
        </authorList>
    </citation>
    <scope>NUCLEOTIDE SEQUENCE [LARGE SCALE GENOMIC DNA]</scope>
    <source>
        <strain evidence="28 95">CFSAN004300</strain>
        <strain evidence="29 86">CFSAN072474</strain>
        <strain evidence="40 67">FLAG-55987</strain>
        <strain evidence="35 75">PHLUSALM00088</strain>
    </source>
</reference>
<keyword evidence="56" id="KW-0378">Hydrolase</keyword>
<evidence type="ECO:0000313" key="79">
    <source>
        <dbReference type="Proteomes" id="UP000460224"/>
    </source>
</evidence>
<dbReference type="Proteomes" id="UP000467347">
    <property type="component" value="Unassembled WGS sequence"/>
</dbReference>
<dbReference type="EMBL" id="AAIAJJ010000002">
    <property type="protein sequence ID" value="ECC1556139.1"/>
    <property type="molecule type" value="Genomic_DNA"/>
</dbReference>
<evidence type="ECO:0000313" key="77">
    <source>
        <dbReference type="Proteomes" id="UP000427828"/>
    </source>
</evidence>
<dbReference type="EMBL" id="AANCRK010000005">
    <property type="protein sequence ID" value="EDN7715678.1"/>
    <property type="molecule type" value="Genomic_DNA"/>
</dbReference>
<dbReference type="Proteomes" id="UP000331186">
    <property type="component" value="Unassembled WGS sequence"/>
</dbReference>
<dbReference type="EMBL" id="AABATR010000005">
    <property type="protein sequence ID" value="EAG1894065.1"/>
    <property type="molecule type" value="Genomic_DNA"/>
</dbReference>
<evidence type="ECO:0000313" key="24">
    <source>
        <dbReference type="EMBL" id="EAG2997487.1"/>
    </source>
</evidence>
<dbReference type="EMBL" id="AABBZO010000009">
    <property type="protein sequence ID" value="EAG4462413.1"/>
    <property type="molecule type" value="Genomic_DNA"/>
</dbReference>
<comment type="function">
    <text evidence="2">Component of the dihydroxyacetone kinase complex, which is responsible for the phosphoenolpyruvate (PEP)-dependent phosphorylation of dihydroxyacetone. DhaM serves as the phosphoryl donor. Is phosphorylated by phosphoenolpyruvate in an EI- and HPr-dependent reaction, and a phosphorelay system on histidine residues finally leads to phosphoryl transfer to DhaL and dihydroxyacetone.</text>
</comment>
<dbReference type="EMBL" id="AALAQH010000010">
    <property type="protein sequence ID" value="ECX6925799.1"/>
    <property type="molecule type" value="Genomic_DNA"/>
</dbReference>
<dbReference type="EMBL" id="DAAIHR010000004">
    <property type="protein sequence ID" value="HAB8397873.1"/>
    <property type="molecule type" value="Genomic_DNA"/>
</dbReference>
<dbReference type="Proteomes" id="UP000481141">
    <property type="component" value="Unassembled WGS sequence"/>
</dbReference>
<organism evidence="23 87">
    <name type="scientific">Listeria monocytogenes</name>
    <dbReference type="NCBI Taxonomy" id="1639"/>
    <lineage>
        <taxon>Bacteria</taxon>
        <taxon>Bacillati</taxon>
        <taxon>Bacillota</taxon>
        <taxon>Bacilli</taxon>
        <taxon>Bacillales</taxon>
        <taxon>Listeriaceae</taxon>
        <taxon>Listeria</taxon>
    </lineage>
</organism>
<accession>A0A0B8RBG6</accession>
<evidence type="ECO:0000313" key="47">
    <source>
        <dbReference type="EMBL" id="HAB8397873.1"/>
    </source>
</evidence>
<evidence type="ECO:0000313" key="76">
    <source>
        <dbReference type="Proteomes" id="UP000423131"/>
    </source>
</evidence>
<dbReference type="EMBL" id="AAAJKI010000033">
    <property type="protein sequence ID" value="EAC6549017.1"/>
    <property type="molecule type" value="Genomic_DNA"/>
</dbReference>
<dbReference type="Proteomes" id="UP000530452">
    <property type="component" value="Unassembled WGS sequence"/>
</dbReference>
<dbReference type="EMBL" id="AABFVG010000009">
    <property type="protein sequence ID" value="EAH2282980.1"/>
    <property type="molecule type" value="Genomic_DNA"/>
</dbReference>
<dbReference type="Proteomes" id="UP000368512">
    <property type="component" value="Unassembled WGS sequence"/>
</dbReference>
<dbReference type="Proteomes" id="UP000460224">
    <property type="component" value="Unassembled WGS sequence"/>
</dbReference>
<evidence type="ECO:0000313" key="42">
    <source>
        <dbReference type="EMBL" id="EDN7715678.1"/>
    </source>
</evidence>
<evidence type="ECO:0000313" key="9">
    <source>
        <dbReference type="EMBL" id="EAC6549017.1"/>
    </source>
</evidence>
<evidence type="ECO:0000313" key="37">
    <source>
        <dbReference type="EMBL" id="ECB9512662.1"/>
    </source>
</evidence>
<dbReference type="Proteomes" id="UP000842809">
    <property type="component" value="Unassembled WGS sequence"/>
</dbReference>
<dbReference type="EMBL" id="QXLS01000005">
    <property type="protein sequence ID" value="RKA07072.1"/>
    <property type="molecule type" value="Genomic_DNA"/>
</dbReference>
<name>A0A0B8RBG6_LISMN</name>
<dbReference type="EMBL" id="AANDSR010000008">
    <property type="protein sequence ID" value="EDN9837341.1"/>
    <property type="molecule type" value="Genomic_DNA"/>
</dbReference>
<evidence type="ECO:0000313" key="30">
    <source>
        <dbReference type="EMBL" id="EAG9519564.1"/>
    </source>
</evidence>
<evidence type="ECO:0000313" key="67">
    <source>
        <dbReference type="Proteomes" id="UP000364988"/>
    </source>
</evidence>
<dbReference type="EMBL" id="MJTJ01000020">
    <property type="protein sequence ID" value="OET48269.1"/>
    <property type="molecule type" value="Genomic_DNA"/>
</dbReference>
<reference evidence="60 63" key="5">
    <citation type="submission" date="2018-06" db="EMBL/GenBank/DDBJ databases">
        <authorList>
            <consortium name="GenomeTrakr: Next Generation Sequencing Network for Food Pathogen Tracability"/>
        </authorList>
    </citation>
    <scope>NUCLEOTIDE SEQUENCE [LARGE SCALE GENOMIC DNA]</scope>
    <source>
        <strain evidence="24 96">10B02965A-1</strain>
        <strain evidence="10 69">CFSAN008042</strain>
        <strain evidence="26 89">CFSAN063727</strain>
        <strain evidence="42 78">CFSAN102901</strain>
        <strain evidence="16 71">FDA00006494</strain>
        <strain evidence="8 68">FDA00007096</strain>
        <strain evidence="12 74">FDA00008584</strain>
        <strain evidence="22">FDA00011243</strain>
        <strain evidence="9 58">FDA00013332</strain>
        <strain evidence="15 62">FDA00013853</strain>
        <strain evidence="36 76">FDA00014336</strain>
        <strain evidence="38 72">FDA00014370</strain>
        <strain evidence="37 73">FDA00014392</strain>
        <strain evidence="45">FDA00015054</strain>
        <strain evidence="25 92">FDA1005580-S054-001</strain>
        <strain evidence="83">FDA1090798-S029-001</strain>
        <strain evidence="84">FDA956581-098-004</strain>
        <strain evidence="23 87">FDA960927-006-004</strain>
        <strain evidence="27 97">FLAG-38921</strain>
        <strain evidence="39 77">FLAG-51482A</strain>
        <strain evidence="21 60">FLAG-54356</strain>
        <strain evidence="14 70">FSIS31901579</strain>
        <strain evidence="33 88">LS1344</strain>
        <strain evidence="43 80">OSF101448</strain>
        <strain evidence="13 63">VA-WGS-00405</strain>
    </source>
</reference>
<evidence type="ECO:0000313" key="35">
    <source>
        <dbReference type="EMBL" id="EAK9317588.1"/>
    </source>
</evidence>
<evidence type="ECO:0000313" key="91">
    <source>
        <dbReference type="Proteomes" id="UP000533021"/>
    </source>
</evidence>
<dbReference type="Proteomes" id="UP000540117">
    <property type="component" value="Unassembled WGS sequence"/>
</dbReference>
<dbReference type="InterPro" id="IPR036662">
    <property type="entry name" value="PTS_EIIA_man-typ_sf"/>
</dbReference>
<dbReference type="EMBL" id="AAHZFY010000003">
    <property type="protein sequence ID" value="ECB9512662.1"/>
    <property type="molecule type" value="Genomic_DNA"/>
</dbReference>
<evidence type="ECO:0000313" key="49">
    <source>
        <dbReference type="EMBL" id="HAC0012196.1"/>
    </source>
</evidence>
<dbReference type="EMBL" id="AACKDQ010000024">
    <property type="protein sequence ID" value="EAK9317588.1"/>
    <property type="molecule type" value="Genomic_DNA"/>
</dbReference>
<evidence type="ECO:0000313" key="8">
    <source>
        <dbReference type="EMBL" id="EAC5551258.1"/>
    </source>
</evidence>
<evidence type="ECO:0000313" key="48">
    <source>
        <dbReference type="EMBL" id="HAB8556005.1"/>
    </source>
</evidence>
<dbReference type="Proteomes" id="UP000376505">
    <property type="component" value="Unassembled WGS sequence"/>
</dbReference>
<dbReference type="InterPro" id="IPR039643">
    <property type="entry name" value="DhaM"/>
</dbReference>
<evidence type="ECO:0000313" key="96">
    <source>
        <dbReference type="Proteomes" id="UP000549379"/>
    </source>
</evidence>
<evidence type="ECO:0000256" key="2">
    <source>
        <dbReference type="ARBA" id="ARBA00002788"/>
    </source>
</evidence>
<evidence type="ECO:0000313" key="68">
    <source>
        <dbReference type="Proteomes" id="UP000365297"/>
    </source>
</evidence>
<evidence type="ECO:0000313" key="95">
    <source>
        <dbReference type="Proteomes" id="UP000548278"/>
    </source>
</evidence>
<dbReference type="Proteomes" id="UP000844415">
    <property type="component" value="Unassembled WGS sequence"/>
</dbReference>
<evidence type="ECO:0000313" key="93">
    <source>
        <dbReference type="Proteomes" id="UP000544530"/>
    </source>
</evidence>
<dbReference type="Proteomes" id="UP000455569">
    <property type="component" value="Unassembled WGS sequence"/>
</dbReference>
<dbReference type="AlphaFoldDB" id="A0A0B8RBG6"/>
<dbReference type="Proteomes" id="UP000840197">
    <property type="component" value="Unassembled WGS sequence"/>
</dbReference>
<evidence type="ECO:0000259" key="6">
    <source>
        <dbReference type="PROSITE" id="PS51096"/>
    </source>
</evidence>
<evidence type="ECO:0000313" key="86">
    <source>
        <dbReference type="Proteomes" id="UP000522199"/>
    </source>
</evidence>
<evidence type="ECO:0000256" key="4">
    <source>
        <dbReference type="ARBA" id="ARBA00022679"/>
    </source>
</evidence>
<evidence type="ECO:0000313" key="75">
    <source>
        <dbReference type="Proteomes" id="UP000410967"/>
    </source>
</evidence>
<dbReference type="Pfam" id="PF03610">
    <property type="entry name" value="EIIA-man"/>
    <property type="match status" value="1"/>
</dbReference>
<reference evidence="51" key="9">
    <citation type="submission" date="2019-11" db="EMBL/GenBank/DDBJ databases">
        <authorList>
            <consortium name="NCBI Pathogen Detection Project"/>
        </authorList>
    </citation>
    <scope>NUCLEOTIDE SEQUENCE</scope>
    <source>
        <strain evidence="46">09CEB371LM</strain>
        <strain evidence="52">2017-325981-023-01</strain>
        <strain evidence="48">CFIAFB20100120</strain>
        <strain evidence="47">CFIAFB20130012</strain>
        <strain evidence="50">CFIAFB20170037</strain>
        <strain evidence="49">CFIAFB20170045</strain>
        <strain evidence="51">DMG1500109</strain>
    </source>
</reference>
<evidence type="ECO:0000313" key="80">
    <source>
        <dbReference type="Proteomes" id="UP000467347"/>
    </source>
</evidence>
<dbReference type="PROSITE" id="PS51096">
    <property type="entry name" value="PTS_EIIA_TYPE_4"/>
    <property type="match status" value="1"/>
</dbReference>
<evidence type="ECO:0000313" key="87">
    <source>
        <dbReference type="Proteomes" id="UP000525850"/>
    </source>
</evidence>
<evidence type="ECO:0000313" key="54">
    <source>
        <dbReference type="EMBL" id="NYA01800.1"/>
    </source>
</evidence>
<dbReference type="Proteomes" id="UP000403352">
    <property type="component" value="Unassembled WGS sequence"/>
</dbReference>
<dbReference type="GO" id="GO:0019563">
    <property type="term" value="P:glycerol catabolic process"/>
    <property type="evidence" value="ECO:0007669"/>
    <property type="project" value="InterPro"/>
</dbReference>
<dbReference type="EMBL" id="AAHZFN010000001">
    <property type="protein sequence ID" value="ECB9472186.1"/>
    <property type="molecule type" value="Genomic_DNA"/>
</dbReference>
<evidence type="ECO:0000313" key="52">
    <source>
        <dbReference type="EMBL" id="HAJ9591855.1"/>
    </source>
</evidence>
<comment type="catalytic activity">
    <reaction evidence="1">
        <text>dihydroxyacetone + phosphoenolpyruvate = dihydroxyacetone phosphate + pyruvate</text>
        <dbReference type="Rhea" id="RHEA:18381"/>
        <dbReference type="ChEBI" id="CHEBI:15361"/>
        <dbReference type="ChEBI" id="CHEBI:16016"/>
        <dbReference type="ChEBI" id="CHEBI:57642"/>
        <dbReference type="ChEBI" id="CHEBI:58702"/>
        <dbReference type="EC" id="2.7.1.121"/>
    </reaction>
</comment>
<dbReference type="EMBL" id="DAAEEB010000006">
    <property type="protein sequence ID" value="HAA8053548.1"/>
    <property type="molecule type" value="Genomic_DNA"/>
</dbReference>
<dbReference type="Proteomes" id="UP000840039">
    <property type="component" value="Unassembled WGS sequence"/>
</dbReference>
<dbReference type="NCBIfam" id="TIGR02364">
    <property type="entry name" value="dha_pts"/>
    <property type="match status" value="1"/>
</dbReference>
<proteinExistence type="predicted"/>
<dbReference type="EMBL" id="AABDGJ010000014">
    <property type="protein sequence ID" value="EAG6991754.1"/>
    <property type="molecule type" value="Genomic_DNA"/>
</dbReference>
<evidence type="ECO:0000313" key="94">
    <source>
        <dbReference type="Proteomes" id="UP000546397"/>
    </source>
</evidence>
<dbReference type="Proteomes" id="UP000527632">
    <property type="component" value="Unassembled WGS sequence"/>
</dbReference>
<protein>
    <recommendedName>
        <fullName evidence="3">phosphoenolpyruvate--glycerone phosphotransferase</fullName>
        <ecNumber evidence="3">2.7.1.121</ecNumber>
    </recommendedName>
</protein>
<keyword evidence="4 23" id="KW-0808">Transferase</keyword>
<dbReference type="Proteomes" id="UP000389283">
    <property type="component" value="Unassembled WGS sequence"/>
</dbReference>
<reference evidence="53 79" key="4">
    <citation type="submission" date="2018-04" db="EMBL/GenBank/DDBJ databases">
        <title>Genome Analysis of a Prevalent Clone of Listeria monocytogenes Sequence Type 87 in China.</title>
        <authorList>
            <person name="Wang Y."/>
        </authorList>
    </citation>
    <scope>NUCLEOTIDE SEQUENCE [LARGE SCALE GENOMIC DNA]</scope>
    <source>
        <strain evidence="53 79">ICDC_LM1523</strain>
    </source>
</reference>
<evidence type="ECO:0000313" key="29">
    <source>
        <dbReference type="EMBL" id="EAG9388170.1"/>
    </source>
</evidence>
<evidence type="ECO:0000313" key="31">
    <source>
        <dbReference type="EMBL" id="EAH2282980.1"/>
    </source>
</evidence>
<dbReference type="EMBL" id="AAAJWF010000006">
    <property type="protein sequence ID" value="EAC7481028.1"/>
    <property type="molecule type" value="Genomic_DNA"/>
</dbReference>
<evidence type="ECO:0000313" key="55">
    <source>
        <dbReference type="EMBL" id="OET48269.1"/>
    </source>
</evidence>
<dbReference type="Proteomes" id="UP000544530">
    <property type="component" value="Unassembled WGS sequence"/>
</dbReference>
<evidence type="ECO:0000313" key="90">
    <source>
        <dbReference type="Proteomes" id="UP000530452"/>
    </source>
</evidence>
<evidence type="ECO:0000313" key="16">
    <source>
        <dbReference type="EMBL" id="EAE1339603.1"/>
    </source>
</evidence>
<evidence type="ECO:0000313" key="57">
    <source>
        <dbReference type="Proteomes" id="UP000272537"/>
    </source>
</evidence>
<dbReference type="EMBL" id="AAAMZD010000005">
    <property type="protein sequence ID" value="EAD3793312.1"/>
    <property type="molecule type" value="Genomic_DNA"/>
</dbReference>
<evidence type="ECO:0000313" key="28">
    <source>
        <dbReference type="EMBL" id="EAG6991754.1"/>
    </source>
</evidence>
<evidence type="ECO:0000313" key="43">
    <source>
        <dbReference type="EMBL" id="EDN9837341.1"/>
    </source>
</evidence>
<evidence type="ECO:0000313" key="97">
    <source>
        <dbReference type="Proteomes" id="UP000566721"/>
    </source>
</evidence>
<dbReference type="SUPFAM" id="SSF53062">
    <property type="entry name" value="PTS system fructose IIA component-like"/>
    <property type="match status" value="1"/>
</dbReference>
<gene>
    <name evidence="23" type="primary">dhaM</name>
    <name evidence="56" type="synonym">dham_2</name>
    <name evidence="19" type="ORF">A8L61_13720</name>
    <name evidence="28" type="ORF">AB917_14250</name>
    <name evidence="7" type="ORF">ABZ57_11030</name>
    <name evidence="55" type="ORF">AJL21_14040</name>
    <name evidence="16" type="ORF">ART25_11845</name>
    <name evidence="8" type="ORF">ARY78_12530</name>
    <name evidence="23" type="ORF">B1N52_10290</name>
    <name evidence="22" type="ORF">B1S26_12445</name>
    <name evidence="24" type="ORF">B5K54_09290</name>
    <name evidence="20" type="ORF">BB997_10640</name>
    <name evidence="39" type="ORF">BCZ19_14035</name>
    <name evidence="21" type="ORF">BCZ21_11415</name>
    <name evidence="26" type="ORF">CA369_08965</name>
    <name evidence="25" type="ORF">CAV64_09465</name>
    <name evidence="29" type="ORF">CW845_11800</name>
    <name evidence="31" type="ORF">D4920_12915</name>
    <name evidence="30" type="ORF">D4B11_07245</name>
    <name evidence="32" type="ORF">D5N24_12275</name>
    <name evidence="34" type="ORF">D7104_03795</name>
    <name evidence="53" type="ORF">DCK61_00685</name>
    <name evidence="27" type="ORF">DCT16_11165</name>
    <name evidence="10" type="ORF">DQ70_10090</name>
    <name evidence="9" type="ORF">DU018_11695</name>
    <name evidence="56" type="ORF">DYZ80_02284</name>
    <name evidence="18" type="ORF">E1W56_13610</name>
    <name evidence="33" type="ORF">E5F58_04740</name>
    <name evidence="15" type="ORF">EX365_10475</name>
    <name evidence="14" type="ORF">EXZ73_13720</name>
    <name evidence="40" type="ORF">F6436_06155</name>
    <name evidence="41" type="ORF">F6515_07045</name>
    <name evidence="35" type="ORF">FA835_10755</name>
    <name evidence="37" type="ORF">FLQ97_02825</name>
    <name evidence="36" type="ORF">FLR03_00655</name>
    <name evidence="38" type="ORF">FNX40_04870</name>
    <name evidence="44" type="ORF">FV747_10550</name>
    <name evidence="45" type="ORF">G3O21_001372</name>
    <name evidence="46" type="ORF">GHH22_10310</name>
    <name evidence="51" type="ORF">GI949_12525</name>
    <name evidence="43" type="ORF">GJW51_11795</name>
    <name evidence="42" type="ORF">GQG13_11190</name>
    <name evidence="47" type="ORF">GYR60_05005</name>
    <name evidence="48" type="ORF">GYS09_01720</name>
    <name evidence="49" type="ORF">GYX23_04195</name>
    <name evidence="50" type="ORF">GYY14_07820</name>
    <name evidence="52" type="ORF">HQN34_000018</name>
    <name evidence="54" type="ORF">HZJ64_08145</name>
    <name evidence="11" type="ORF">KV70_08630</name>
    <name evidence="12" type="ORF">QD52_11095</name>
    <name evidence="13" type="ORF">UI29_11165</name>
    <name evidence="17" type="ORF">Y261_10660</name>
</gene>
<evidence type="ECO:0000313" key="99">
    <source>
        <dbReference type="Proteomes" id="UP000841146"/>
    </source>
</evidence>
<evidence type="ECO:0000313" key="33">
    <source>
        <dbReference type="EMBL" id="EAH4241310.1"/>
    </source>
</evidence>
<dbReference type="PANTHER" id="PTHR38594">
    <property type="entry name" value="PEP-DEPENDENT DIHYDROXYACETONE KINASE, PHOSPHORYL DONOR SUBUNIT DHAM"/>
    <property type="match status" value="1"/>
</dbReference>
<evidence type="ECO:0000313" key="18">
    <source>
        <dbReference type="EMBL" id="EAE4943080.1"/>
    </source>
</evidence>
<evidence type="ECO:0000256" key="1">
    <source>
        <dbReference type="ARBA" id="ARBA00001113"/>
    </source>
</evidence>
<dbReference type="EMBL" id="AALGDA010000016">
    <property type="protein sequence ID" value="ECY9782749.1"/>
    <property type="molecule type" value="Genomic_DNA"/>
</dbReference>
<dbReference type="EMBL" id="AAAIXK010000007">
    <property type="protein sequence ID" value="EAC5551258.1"/>
    <property type="molecule type" value="Genomic_DNA"/>
</dbReference>
<dbReference type="OMA" id="DMVRQMV"/>
<comment type="caution">
    <text evidence="23">The sequence shown here is derived from an EMBL/GenBank/DDBJ whole genome shotgun (WGS) entry which is preliminary data.</text>
</comment>
<dbReference type="EMBL" id="DABJAN010000001">
    <property type="protein sequence ID" value="HAJ9591855.1"/>
    <property type="molecule type" value="Genomic_DNA"/>
</dbReference>
<evidence type="ECO:0000313" key="27">
    <source>
        <dbReference type="EMBL" id="EAG6169931.1"/>
    </source>
</evidence>
<dbReference type="EMBL" id="AABEKY010000006">
    <property type="protein sequence ID" value="EAG9388170.1"/>
    <property type="molecule type" value="Genomic_DNA"/>
</dbReference>
<evidence type="ECO:0000313" key="70">
    <source>
        <dbReference type="Proteomes" id="UP000376505"/>
    </source>
</evidence>
<evidence type="ECO:0000313" key="41">
    <source>
        <dbReference type="EMBL" id="ECY9782749.1"/>
    </source>
</evidence>
<dbReference type="Proteomes" id="UP000364988">
    <property type="component" value="Unassembled WGS sequence"/>
</dbReference>
<dbReference type="EMBL" id="AAASLB010000009">
    <property type="protein sequence ID" value="EAE4943080.1"/>
    <property type="molecule type" value="Genomic_DNA"/>
</dbReference>
<dbReference type="Proteomes" id="UP000546397">
    <property type="component" value="Unassembled WGS sequence"/>
</dbReference>
<dbReference type="Proteomes" id="UP000548278">
    <property type="component" value="Unassembled WGS sequence"/>
</dbReference>
<dbReference type="Proteomes" id="UP000843503">
    <property type="component" value="Unassembled WGS sequence"/>
</dbReference>
<reference evidence="90 91" key="7">
    <citation type="submission" date="2019-04" db="EMBL/GenBank/DDBJ databases">
        <authorList>
            <person name="Ashton P.M."/>
            <person name="Dallman T."/>
            <person name="Nair S."/>
            <person name="De Pinna E."/>
            <person name="Peters T."/>
            <person name="Grant K."/>
        </authorList>
    </citation>
    <scope>NUCLEOTIDE SEQUENCE [LARGE SCALE GENOMIC DNA]</scope>
    <source>
        <strain evidence="31 91">282333</strain>
        <strain evidence="32 90">282352</strain>
        <strain evidence="30 94">289003</strain>
        <strain evidence="44 81">788324</strain>
        <strain evidence="18">RL15000286</strain>
    </source>
</reference>
<reference evidence="59 61" key="6">
    <citation type="submission" date="2018-06" db="EMBL/GenBank/DDBJ databases">
        <authorList>
            <consortium name="PulseNet: The National Subtyping Network for Foodborne Disease Surveillance"/>
            <person name="Tarr C.L."/>
            <person name="Trees E."/>
            <person name="Katz L.S."/>
            <person name="Carleton-Romer H.A."/>
            <person name="Stroika S."/>
            <person name="Kucerova Z."/>
            <person name="Roache K.F."/>
            <person name="Sabol A.L."/>
            <person name="Besser J."/>
            <person name="Gerner-Smidt P."/>
        </authorList>
    </citation>
    <scope>NUCLEOTIDE SEQUENCE [LARGE SCALE GENOMIC DNA]</scope>
    <source>
        <strain evidence="7 61">2015L-6227</strain>
        <strain evidence="17 59">PNUSAL000134</strain>
        <strain evidence="11 65">PNUSAL000910</strain>
        <strain evidence="19 66">PNUSAL002180</strain>
        <strain evidence="20 82">PNUSAL002298</strain>
        <strain evidence="34 64">PNUSAL004402</strain>
        <strain evidence="41 85">PNUSAL005692</strain>
    </source>
</reference>
<evidence type="ECO:0000313" key="100">
    <source>
        <dbReference type="Proteomes" id="UP000843775"/>
    </source>
</evidence>
<dbReference type="EMBL" id="AAAQQZ010000005">
    <property type="protein sequence ID" value="EAE1339603.1"/>
    <property type="molecule type" value="Genomic_DNA"/>
</dbReference>
<keyword evidence="23" id="KW-0418">Kinase</keyword>
<evidence type="ECO:0000313" key="82">
    <source>
        <dbReference type="Proteomes" id="UP000478682"/>
    </source>
</evidence>
<evidence type="ECO:0000313" key="73">
    <source>
        <dbReference type="Proteomes" id="UP000398321"/>
    </source>
</evidence>